<evidence type="ECO:0000256" key="1">
    <source>
        <dbReference type="PROSITE-ProRule" id="PRU00175"/>
    </source>
</evidence>
<evidence type="ECO:0000256" key="2">
    <source>
        <dbReference type="SAM" id="Coils"/>
    </source>
</evidence>
<feature type="region of interest" description="Disordered" evidence="3">
    <location>
        <begin position="106"/>
        <end position="159"/>
    </location>
</feature>
<dbReference type="InterPro" id="IPR001841">
    <property type="entry name" value="Znf_RING"/>
</dbReference>
<reference evidence="5 6" key="1">
    <citation type="journal article" date="2008" name="Nature">
        <title>The Phaeodactylum genome reveals the evolutionary history of diatom genomes.</title>
        <authorList>
            <person name="Bowler C."/>
            <person name="Allen A.E."/>
            <person name="Badger J.H."/>
            <person name="Grimwood J."/>
            <person name="Jabbari K."/>
            <person name="Kuo A."/>
            <person name="Maheswari U."/>
            <person name="Martens C."/>
            <person name="Maumus F."/>
            <person name="Otillar R.P."/>
            <person name="Rayko E."/>
            <person name="Salamov A."/>
            <person name="Vandepoele K."/>
            <person name="Beszteri B."/>
            <person name="Gruber A."/>
            <person name="Heijde M."/>
            <person name="Katinka M."/>
            <person name="Mock T."/>
            <person name="Valentin K."/>
            <person name="Verret F."/>
            <person name="Berges J.A."/>
            <person name="Brownlee C."/>
            <person name="Cadoret J.P."/>
            <person name="Chiovitti A."/>
            <person name="Choi C.J."/>
            <person name="Coesel S."/>
            <person name="De Martino A."/>
            <person name="Detter J.C."/>
            <person name="Durkin C."/>
            <person name="Falciatore A."/>
            <person name="Fournet J."/>
            <person name="Haruta M."/>
            <person name="Huysman M.J."/>
            <person name="Jenkins B.D."/>
            <person name="Jiroutova K."/>
            <person name="Jorgensen R.E."/>
            <person name="Joubert Y."/>
            <person name="Kaplan A."/>
            <person name="Kroger N."/>
            <person name="Kroth P.G."/>
            <person name="La Roche J."/>
            <person name="Lindquist E."/>
            <person name="Lommer M."/>
            <person name="Martin-Jezequel V."/>
            <person name="Lopez P.J."/>
            <person name="Lucas S."/>
            <person name="Mangogna M."/>
            <person name="McGinnis K."/>
            <person name="Medlin L.K."/>
            <person name="Montsant A."/>
            <person name="Oudot-Le Secq M.P."/>
            <person name="Napoli C."/>
            <person name="Obornik M."/>
            <person name="Parker M.S."/>
            <person name="Petit J.L."/>
            <person name="Porcel B.M."/>
            <person name="Poulsen N."/>
            <person name="Robison M."/>
            <person name="Rychlewski L."/>
            <person name="Rynearson T.A."/>
            <person name="Schmutz J."/>
            <person name="Shapiro H."/>
            <person name="Siaut M."/>
            <person name="Stanley M."/>
            <person name="Sussman M.R."/>
            <person name="Taylor A.R."/>
            <person name="Vardi A."/>
            <person name="von Dassow P."/>
            <person name="Vyverman W."/>
            <person name="Willis A."/>
            <person name="Wyrwicz L.S."/>
            <person name="Rokhsar D.S."/>
            <person name="Weissenbach J."/>
            <person name="Armbrust E.V."/>
            <person name="Green B.R."/>
            <person name="Van de Peer Y."/>
            <person name="Grigoriev I.V."/>
        </authorList>
    </citation>
    <scope>NUCLEOTIDE SEQUENCE [LARGE SCALE GENOMIC DNA]</scope>
    <source>
        <strain evidence="5 6">CCAP 1055/1</strain>
    </source>
</reference>
<dbReference type="Pfam" id="PF13639">
    <property type="entry name" value="zf-RING_2"/>
    <property type="match status" value="1"/>
</dbReference>
<evidence type="ECO:0000313" key="5">
    <source>
        <dbReference type="EMBL" id="EEC51278.1"/>
    </source>
</evidence>
<dbReference type="CDD" id="cd16448">
    <property type="entry name" value="RING-H2"/>
    <property type="match status" value="1"/>
</dbReference>
<dbReference type="InterPro" id="IPR013083">
    <property type="entry name" value="Znf_RING/FYVE/PHD"/>
</dbReference>
<dbReference type="OrthoDB" id="8062037at2759"/>
<sequence length="431" mass="48901">MADAGESTNMCCICLCTLASVDPDETDAPAVGACVPCGHCFHQPCFENWARHQRHAQNVKCPTCNGKSTGFVKLFLDLGNPETFIDDDDDSVSSLEEDDHLSVTLSSSKLRIAENQDKSDSQPQAQEVNSNDEHRDDNADPQMEESQPEMVVIDDEDDDSVRLRASTTCPKSLAKTSRTGQLLPPDHEGNKYRSKFNRAKRRIKKLETHLASSAKQYQTVTENLENAVLAKTVMHEEFGKLEQAHDRIERKMHEIHLDLTRTKRERKEALEQIQELRRELDRTNTKLSEQKTHFEQHLESARVDSLSEVKGILAIYPKLTTENKALKETVMKKNEEIGQLVQHIKHISRSVESHGEGTVSHKETMQQERRASDAAKHFRSMQDSSERAHQKTQRLHIQKKRPCEAEYQIPPKAARKVLLSKGSEHAARMSA</sequence>
<evidence type="ECO:0000256" key="3">
    <source>
        <dbReference type="SAM" id="MobiDB-lite"/>
    </source>
</evidence>
<proteinExistence type="predicted"/>
<dbReference type="EMBL" id="CM000605">
    <property type="protein sequence ID" value="EEC51278.1"/>
    <property type="molecule type" value="Genomic_DNA"/>
</dbReference>
<dbReference type="RefSeq" id="XP_002176815.1">
    <property type="nucleotide sequence ID" value="XM_002176779.1"/>
</dbReference>
<dbReference type="AlphaFoldDB" id="B7FQ41"/>
<keyword evidence="1" id="KW-0479">Metal-binding</keyword>
<feature type="compositionally biased region" description="Basic and acidic residues" evidence="3">
    <location>
        <begin position="349"/>
        <end position="376"/>
    </location>
</feature>
<dbReference type="KEGG" id="pti:PHATRDRAFT_32065"/>
<accession>B7FQ41</accession>
<feature type="region of interest" description="Disordered" evidence="3">
    <location>
        <begin position="349"/>
        <end position="406"/>
    </location>
</feature>
<dbReference type="SUPFAM" id="SSF57850">
    <property type="entry name" value="RING/U-box"/>
    <property type="match status" value="1"/>
</dbReference>
<dbReference type="GeneID" id="7196193"/>
<dbReference type="SMART" id="SM00184">
    <property type="entry name" value="RING"/>
    <property type="match status" value="1"/>
</dbReference>
<feature type="domain" description="RING-type" evidence="4">
    <location>
        <begin position="11"/>
        <end position="65"/>
    </location>
</feature>
<feature type="compositionally biased region" description="Basic and acidic residues" evidence="3">
    <location>
        <begin position="111"/>
        <end position="120"/>
    </location>
</feature>
<dbReference type="Proteomes" id="UP000000759">
    <property type="component" value="Chromosome 1"/>
</dbReference>
<evidence type="ECO:0000313" key="6">
    <source>
        <dbReference type="Proteomes" id="UP000000759"/>
    </source>
</evidence>
<dbReference type="PaxDb" id="2850-Phatr32065"/>
<gene>
    <name evidence="5" type="ORF">PHATRDRAFT_32065</name>
</gene>
<protein>
    <recommendedName>
        <fullName evidence="4">RING-type domain-containing protein</fullName>
    </recommendedName>
</protein>
<feature type="region of interest" description="Disordered" evidence="3">
    <location>
        <begin position="172"/>
        <end position="192"/>
    </location>
</feature>
<dbReference type="InParanoid" id="B7FQ41"/>
<feature type="coiled-coil region" evidence="2">
    <location>
        <begin position="259"/>
        <end position="293"/>
    </location>
</feature>
<keyword evidence="2" id="KW-0175">Coiled coil</keyword>
<reference evidence="6" key="2">
    <citation type="submission" date="2008-08" db="EMBL/GenBank/DDBJ databases">
        <authorList>
            <consortium name="Diatom Consortium"/>
            <person name="Grigoriev I."/>
            <person name="Grimwood J."/>
            <person name="Kuo A."/>
            <person name="Otillar R.P."/>
            <person name="Salamov A."/>
            <person name="Detter J.C."/>
            <person name="Lindquist E."/>
            <person name="Shapiro H."/>
            <person name="Lucas S."/>
            <person name="Glavina del Rio T."/>
            <person name="Pitluck S."/>
            <person name="Rokhsar D."/>
            <person name="Bowler C."/>
        </authorList>
    </citation>
    <scope>GENOME REANNOTATION</scope>
    <source>
        <strain evidence="6">CCAP 1055/1</strain>
    </source>
</reference>
<keyword evidence="6" id="KW-1185">Reference proteome</keyword>
<feature type="compositionally biased region" description="Basic residues" evidence="3">
    <location>
        <begin position="390"/>
        <end position="400"/>
    </location>
</feature>
<keyword evidence="1" id="KW-0863">Zinc-finger</keyword>
<dbReference type="Gene3D" id="3.30.40.10">
    <property type="entry name" value="Zinc/RING finger domain, C3HC4 (zinc finger)"/>
    <property type="match status" value="1"/>
</dbReference>
<feature type="compositionally biased region" description="Acidic residues" evidence="3">
    <location>
        <begin position="142"/>
        <end position="159"/>
    </location>
</feature>
<dbReference type="GO" id="GO:0008270">
    <property type="term" value="F:zinc ion binding"/>
    <property type="evidence" value="ECO:0007669"/>
    <property type="project" value="UniProtKB-KW"/>
</dbReference>
<keyword evidence="1" id="KW-0862">Zinc</keyword>
<name>B7FQ41_PHATC</name>
<evidence type="ECO:0000259" key="4">
    <source>
        <dbReference type="PROSITE" id="PS50089"/>
    </source>
</evidence>
<dbReference type="HOGENOM" id="CLU_509497_0_0_1"/>
<dbReference type="PROSITE" id="PS50089">
    <property type="entry name" value="ZF_RING_2"/>
    <property type="match status" value="1"/>
</dbReference>
<organism evidence="5 6">
    <name type="scientific">Phaeodactylum tricornutum (strain CCAP 1055/1)</name>
    <dbReference type="NCBI Taxonomy" id="556484"/>
    <lineage>
        <taxon>Eukaryota</taxon>
        <taxon>Sar</taxon>
        <taxon>Stramenopiles</taxon>
        <taxon>Ochrophyta</taxon>
        <taxon>Bacillariophyta</taxon>
        <taxon>Bacillariophyceae</taxon>
        <taxon>Bacillariophycidae</taxon>
        <taxon>Naviculales</taxon>
        <taxon>Phaeodactylaceae</taxon>
        <taxon>Phaeodactylum</taxon>
    </lineage>
</organism>